<dbReference type="OrthoDB" id="2020070at2759"/>
<evidence type="ECO:0000256" key="1">
    <source>
        <dbReference type="SAM" id="SignalP"/>
    </source>
</evidence>
<proteinExistence type="predicted"/>
<dbReference type="PANTHER" id="PTHR33604">
    <property type="entry name" value="OSJNBA0004B13.7 PROTEIN"/>
    <property type="match status" value="1"/>
</dbReference>
<dbReference type="AlphaFoldDB" id="A0A8H5HT32"/>
<dbReference type="PANTHER" id="PTHR33604:SF3">
    <property type="entry name" value="OSJNBA0004B13.7 PROTEIN"/>
    <property type="match status" value="1"/>
</dbReference>
<keyword evidence="3" id="KW-1185">Reference proteome</keyword>
<feature type="signal peptide" evidence="1">
    <location>
        <begin position="1"/>
        <end position="24"/>
    </location>
</feature>
<reference evidence="2 3" key="1">
    <citation type="journal article" date="2020" name="ISME J.">
        <title>Uncovering the hidden diversity of litter-decomposition mechanisms in mushroom-forming fungi.</title>
        <authorList>
            <person name="Floudas D."/>
            <person name="Bentzer J."/>
            <person name="Ahren D."/>
            <person name="Johansson T."/>
            <person name="Persson P."/>
            <person name="Tunlid A."/>
        </authorList>
    </citation>
    <scope>NUCLEOTIDE SEQUENCE [LARGE SCALE GENOMIC DNA]</scope>
    <source>
        <strain evidence="2 3">CBS 406.79</strain>
    </source>
</reference>
<feature type="chain" id="PRO_5034849428" evidence="1">
    <location>
        <begin position="25"/>
        <end position="753"/>
    </location>
</feature>
<dbReference type="EMBL" id="JAACJN010000028">
    <property type="protein sequence ID" value="KAF5388729.1"/>
    <property type="molecule type" value="Genomic_DNA"/>
</dbReference>
<evidence type="ECO:0000313" key="2">
    <source>
        <dbReference type="EMBL" id="KAF5388729.1"/>
    </source>
</evidence>
<organism evidence="2 3">
    <name type="scientific">Collybiopsis confluens</name>
    <dbReference type="NCBI Taxonomy" id="2823264"/>
    <lineage>
        <taxon>Eukaryota</taxon>
        <taxon>Fungi</taxon>
        <taxon>Dikarya</taxon>
        <taxon>Basidiomycota</taxon>
        <taxon>Agaricomycotina</taxon>
        <taxon>Agaricomycetes</taxon>
        <taxon>Agaricomycetidae</taxon>
        <taxon>Agaricales</taxon>
        <taxon>Marasmiineae</taxon>
        <taxon>Omphalotaceae</taxon>
        <taxon>Collybiopsis</taxon>
    </lineage>
</organism>
<gene>
    <name evidence="2" type="ORF">D9757_004850</name>
</gene>
<name>A0A8H5HT32_9AGAR</name>
<sequence length="753" mass="84557">MSFKAYFLCCILLLCVFWSDKNDGESDSSLIAPLDIPSTPSNASPTAENTLAVILPVTTTSLPNLRHILQPIVHPESASTRLREILLVAQDYDLPGLRATLFIIMSQIQFARHVHCSIRSWKYSHTESQALVQAAISSSAEWLLILDEHGLLTFDSDTQISLLNPPAVLVPLGPRGIHSSRNTSCLRRSKSYQQASYLIPPFVMPKSMTFQVGQQARSWGVFGIHCSSILNQGTSVGGLLLPQLTGTEPDMSWCMMNEQPVVGISSTPMTSQSLFEEWADDISPLVSSNIIPSDDPPDRFGIIFSTIGDLEWFAPVACSLSERGHTLQIALYESSSFSTGSDYLDLSPCMLSYETLSTGESPSKWLARTKGQASVVITLAEMTDLFEGSSRASIISIPRRDLQRTSWMSSLTSQEWRDWNVPQVTLSVITKDRPQSLARLLASITNASYYGDQLDIRVNLEQSSDLATMTMVQNLHWNHGRVFVHHRVIHGGLLTAVAESWFPHSNDSYGVLLEDDVELSPLFYAWIKMTLLRYRYGSNREKHPQMFGISLYQPKNLELDITGRRPFNVSHILHTVGAPLSSPYLSQTPCSWGAVYFPEQWREFHDYLTMRFSESAFELAQVVVPNVRSNQWTRSWKKYFIELVYLRGYVMLYPNFPEYVSLSTNHLEVGSHVKVRSKEKREMFSVPLMKLGDEVDLLNLPDRSLPKWSLLPVLNLTGVPTTLGKLVEFGMSRYSALGLCGKQEGTLDMHSFC</sequence>
<keyword evidence="1" id="KW-0732">Signal</keyword>
<dbReference type="Proteomes" id="UP000518752">
    <property type="component" value="Unassembled WGS sequence"/>
</dbReference>
<dbReference type="SUPFAM" id="SSF53448">
    <property type="entry name" value="Nucleotide-diphospho-sugar transferases"/>
    <property type="match status" value="1"/>
</dbReference>
<dbReference type="Gene3D" id="3.90.550.10">
    <property type="entry name" value="Spore Coat Polysaccharide Biosynthesis Protein SpsA, Chain A"/>
    <property type="match status" value="1"/>
</dbReference>
<evidence type="ECO:0000313" key="3">
    <source>
        <dbReference type="Proteomes" id="UP000518752"/>
    </source>
</evidence>
<protein>
    <submittedName>
        <fullName evidence="2">Uncharacterized protein</fullName>
    </submittedName>
</protein>
<dbReference type="InterPro" id="IPR029044">
    <property type="entry name" value="Nucleotide-diphossugar_trans"/>
</dbReference>
<comment type="caution">
    <text evidence="2">The sequence shown here is derived from an EMBL/GenBank/DDBJ whole genome shotgun (WGS) entry which is preliminary data.</text>
</comment>
<accession>A0A8H5HT32</accession>